<evidence type="ECO:0000313" key="3">
    <source>
        <dbReference type="EMBL" id="KAA5804590.1"/>
    </source>
</evidence>
<dbReference type="InterPro" id="IPR053811">
    <property type="entry name" value="DCD_C"/>
</dbReference>
<dbReference type="AlphaFoldDB" id="A0A5M6ZJS1"/>
<evidence type="ECO:0000259" key="1">
    <source>
        <dbReference type="Pfam" id="PF06559"/>
    </source>
</evidence>
<accession>A0A5M6ZJS1</accession>
<dbReference type="InterPro" id="IPR010550">
    <property type="entry name" value="DCD_N"/>
</dbReference>
<feature type="domain" description="2'-deoxycytidine 5'-triphosphate deaminase N-terminal" evidence="1">
    <location>
        <begin position="6"/>
        <end position="169"/>
    </location>
</feature>
<evidence type="ECO:0000259" key="2">
    <source>
        <dbReference type="Pfam" id="PF22569"/>
    </source>
</evidence>
<reference evidence="3 4" key="1">
    <citation type="submission" date="2019-09" db="EMBL/GenBank/DDBJ databases">
        <authorList>
            <person name="Kevbrin V."/>
            <person name="Grouzdev D.S."/>
        </authorList>
    </citation>
    <scope>NUCLEOTIDE SEQUENCE [LARGE SCALE GENOMIC DNA]</scope>
    <source>
        <strain evidence="3 4">G-192</strain>
    </source>
</reference>
<name>A0A5M6ZJS1_9PROT</name>
<organism evidence="3 4">
    <name type="scientific">Alkalicaulis satelles</name>
    <dbReference type="NCBI Taxonomy" id="2609175"/>
    <lineage>
        <taxon>Bacteria</taxon>
        <taxon>Pseudomonadati</taxon>
        <taxon>Pseudomonadota</taxon>
        <taxon>Alphaproteobacteria</taxon>
        <taxon>Maricaulales</taxon>
        <taxon>Maricaulaceae</taxon>
        <taxon>Alkalicaulis</taxon>
    </lineage>
</organism>
<dbReference type="Proteomes" id="UP000325122">
    <property type="component" value="Unassembled WGS sequence"/>
</dbReference>
<dbReference type="GO" id="GO:0009394">
    <property type="term" value="P:2'-deoxyribonucleotide metabolic process"/>
    <property type="evidence" value="ECO:0007669"/>
    <property type="project" value="InterPro"/>
</dbReference>
<protein>
    <submittedName>
        <fullName evidence="3">2'-deoxycytidine 5'-triphosphate deaminase</fullName>
    </submittedName>
</protein>
<sequence>MSAKPSGVLPDQALEAAFEAGWIRAGRALEPGQIQPASLDLRLGRKVWRLRASFLPGPGRTVADRLGDNIVMHALDLDDGAVLETGCVYLAELEESLELPADLTAAANPKSSTGRLDVFTRVIGDGSTAFDQLPAGYKGPLYVEISPRTFSVLARPGDRLTQLRLRRGEHAPLRSITLSVDVLNGGGPAGWRARRHSPLVDLSGVGAHEAARFWEPLYAEDGRIVLDPGEFYILASREAVSVPVDEAAEMAPVALEIGEFRAHYAGFFDPGFGVAEAGGAGSRAVLEVRGRDVPFILDHGQAVARLVYEPMAGGVRQPYGAAGSNYQAQGLKLSKHFKS</sequence>
<feature type="domain" description="2'-deoxycytidine 5'-triphosphate deaminase C-terminal" evidence="2">
    <location>
        <begin position="174"/>
        <end position="337"/>
    </location>
</feature>
<dbReference type="RefSeq" id="WP_150021621.1">
    <property type="nucleotide sequence ID" value="NZ_VWOJ01000001.1"/>
</dbReference>
<proteinExistence type="predicted"/>
<dbReference type="InterPro" id="IPR036157">
    <property type="entry name" value="dUTPase-like_sf"/>
</dbReference>
<dbReference type="Gene3D" id="2.70.40.10">
    <property type="match status" value="2"/>
</dbReference>
<comment type="caution">
    <text evidence="3">The sequence shown here is derived from an EMBL/GenBank/DDBJ whole genome shotgun (WGS) entry which is preliminary data.</text>
</comment>
<dbReference type="PANTHER" id="PTHR42680:SF3">
    <property type="entry name" value="DCTP DEAMINASE"/>
    <property type="match status" value="1"/>
</dbReference>
<evidence type="ECO:0000313" key="4">
    <source>
        <dbReference type="Proteomes" id="UP000325122"/>
    </source>
</evidence>
<dbReference type="EMBL" id="VWOJ01000001">
    <property type="protein sequence ID" value="KAA5804590.1"/>
    <property type="molecule type" value="Genomic_DNA"/>
</dbReference>
<dbReference type="Pfam" id="PF22569">
    <property type="entry name" value="DCD_C"/>
    <property type="match status" value="1"/>
</dbReference>
<dbReference type="SUPFAM" id="SSF51283">
    <property type="entry name" value="dUTPase-like"/>
    <property type="match status" value="2"/>
</dbReference>
<dbReference type="PANTHER" id="PTHR42680">
    <property type="entry name" value="DCTP DEAMINASE"/>
    <property type="match status" value="1"/>
</dbReference>
<keyword evidence="4" id="KW-1185">Reference proteome</keyword>
<gene>
    <name evidence="3" type="ORF">F1654_00850</name>
</gene>
<dbReference type="Pfam" id="PF06559">
    <property type="entry name" value="DCD_N"/>
    <property type="match status" value="1"/>
</dbReference>
<dbReference type="GO" id="GO:0008829">
    <property type="term" value="F:dCTP deaminase activity"/>
    <property type="evidence" value="ECO:0007669"/>
    <property type="project" value="InterPro"/>
</dbReference>